<dbReference type="Pfam" id="PF00892">
    <property type="entry name" value="EamA"/>
    <property type="match status" value="2"/>
</dbReference>
<feature type="domain" description="EamA" evidence="7">
    <location>
        <begin position="183"/>
        <end position="318"/>
    </location>
</feature>
<dbReference type="InterPro" id="IPR050638">
    <property type="entry name" value="AA-Vitamin_Transporters"/>
</dbReference>
<evidence type="ECO:0000256" key="2">
    <source>
        <dbReference type="ARBA" id="ARBA00007362"/>
    </source>
</evidence>
<dbReference type="KEGG" id="htq:FRZ44_22850"/>
<dbReference type="PANTHER" id="PTHR32322:SF2">
    <property type="entry name" value="EAMA DOMAIN-CONTAINING PROTEIN"/>
    <property type="match status" value="1"/>
</dbReference>
<name>A0A5J6MHP9_9PROT</name>
<evidence type="ECO:0000256" key="5">
    <source>
        <dbReference type="ARBA" id="ARBA00023136"/>
    </source>
</evidence>
<gene>
    <name evidence="8" type="ORF">FRZ44_22850</name>
</gene>
<evidence type="ECO:0000256" key="4">
    <source>
        <dbReference type="ARBA" id="ARBA00022989"/>
    </source>
</evidence>
<feature type="transmembrane region" description="Helical" evidence="6">
    <location>
        <begin position="127"/>
        <end position="147"/>
    </location>
</feature>
<feature type="transmembrane region" description="Helical" evidence="6">
    <location>
        <begin position="213"/>
        <end position="232"/>
    </location>
</feature>
<dbReference type="PANTHER" id="PTHR32322">
    <property type="entry name" value="INNER MEMBRANE TRANSPORTER"/>
    <property type="match status" value="1"/>
</dbReference>
<dbReference type="Proteomes" id="UP000326202">
    <property type="component" value="Chromosome"/>
</dbReference>
<dbReference type="AlphaFoldDB" id="A0A5J6MHP9"/>
<feature type="transmembrane region" description="Helical" evidence="6">
    <location>
        <begin position="244"/>
        <end position="263"/>
    </location>
</feature>
<feature type="transmembrane region" description="Helical" evidence="6">
    <location>
        <begin position="63"/>
        <end position="85"/>
    </location>
</feature>
<accession>A0A5J6MHP9</accession>
<feature type="transmembrane region" description="Helical" evidence="6">
    <location>
        <begin position="181"/>
        <end position="201"/>
    </location>
</feature>
<keyword evidence="9" id="KW-1185">Reference proteome</keyword>
<protein>
    <submittedName>
        <fullName evidence="8">Transporter</fullName>
    </submittedName>
</protein>
<dbReference type="InterPro" id="IPR000620">
    <property type="entry name" value="EamA_dom"/>
</dbReference>
<dbReference type="SUPFAM" id="SSF103481">
    <property type="entry name" value="Multidrug resistance efflux transporter EmrE"/>
    <property type="match status" value="2"/>
</dbReference>
<feature type="transmembrane region" description="Helical" evidence="6">
    <location>
        <begin position="275"/>
        <end position="296"/>
    </location>
</feature>
<reference evidence="8 9" key="1">
    <citation type="submission" date="2019-08" db="EMBL/GenBank/DDBJ databases">
        <title>Hyperibacter terrae gen. nov., sp. nov. and Hyperibacter viscosus sp. nov., two new members in the family Rhodospirillaceae isolated from the rhizosphere of Hypericum perforatum.</title>
        <authorList>
            <person name="Noviana Z."/>
        </authorList>
    </citation>
    <scope>NUCLEOTIDE SEQUENCE [LARGE SCALE GENOMIC DNA]</scope>
    <source>
        <strain evidence="8 9">R5913</strain>
    </source>
</reference>
<evidence type="ECO:0000259" key="7">
    <source>
        <dbReference type="Pfam" id="PF00892"/>
    </source>
</evidence>
<keyword evidence="3 6" id="KW-0812">Transmembrane</keyword>
<evidence type="ECO:0000256" key="1">
    <source>
        <dbReference type="ARBA" id="ARBA00004141"/>
    </source>
</evidence>
<comment type="similarity">
    <text evidence="2">Belongs to the EamA transporter family.</text>
</comment>
<dbReference type="GO" id="GO:0016020">
    <property type="term" value="C:membrane"/>
    <property type="evidence" value="ECO:0007669"/>
    <property type="project" value="UniProtKB-SubCell"/>
</dbReference>
<dbReference type="InterPro" id="IPR037185">
    <property type="entry name" value="EmrE-like"/>
</dbReference>
<evidence type="ECO:0000313" key="8">
    <source>
        <dbReference type="EMBL" id="QEX16989.1"/>
    </source>
</evidence>
<evidence type="ECO:0000313" key="9">
    <source>
        <dbReference type="Proteomes" id="UP000326202"/>
    </source>
</evidence>
<proteinExistence type="inferred from homology"/>
<organism evidence="8 9">
    <name type="scientific">Hypericibacter terrae</name>
    <dbReference type="NCBI Taxonomy" id="2602015"/>
    <lineage>
        <taxon>Bacteria</taxon>
        <taxon>Pseudomonadati</taxon>
        <taxon>Pseudomonadota</taxon>
        <taxon>Alphaproteobacteria</taxon>
        <taxon>Rhodospirillales</taxon>
        <taxon>Dongiaceae</taxon>
        <taxon>Hypericibacter</taxon>
    </lineage>
</organism>
<feature type="transmembrane region" description="Helical" evidence="6">
    <location>
        <begin position="302"/>
        <end position="320"/>
    </location>
</feature>
<dbReference type="EMBL" id="CP042906">
    <property type="protein sequence ID" value="QEX16989.1"/>
    <property type="molecule type" value="Genomic_DNA"/>
</dbReference>
<evidence type="ECO:0000256" key="3">
    <source>
        <dbReference type="ARBA" id="ARBA00022692"/>
    </source>
</evidence>
<evidence type="ECO:0000256" key="6">
    <source>
        <dbReference type="SAM" id="Phobius"/>
    </source>
</evidence>
<feature type="transmembrane region" description="Helical" evidence="6">
    <location>
        <begin position="156"/>
        <end position="175"/>
    </location>
</feature>
<dbReference type="RefSeq" id="WP_191908536.1">
    <property type="nucleotide sequence ID" value="NZ_CP042906.1"/>
</dbReference>
<keyword evidence="5 6" id="KW-0472">Membrane</keyword>
<feature type="domain" description="EamA" evidence="7">
    <location>
        <begin position="30"/>
        <end position="170"/>
    </location>
</feature>
<keyword evidence="4 6" id="KW-1133">Transmembrane helix</keyword>
<comment type="subcellular location">
    <subcellularLocation>
        <location evidence="1">Membrane</location>
        <topology evidence="1">Multi-pass membrane protein</topology>
    </subcellularLocation>
</comment>
<sequence length="323" mass="34106">MSSPPSSAASTTVPAAKTPLRPAVGGALWIGYALACTGATLFATKAIIVKLAYAQGVDAETLLAVRMILSLPVYLAIGLHTLLPSRRGPFDHANGRLILRAALVGALGYWLSSYLDFKGLELISAQFERLILFTYPFFVMLFGALFFRQPIKLKSLAAFTISYGGLLLLFLRDFSLLGEDAALGAGFVMGAGICFALYQLFAKASILQMGPRLFTCVAMSAASVVVIAQFLLTHPVGRLALTPHIWLLGVALAIGGTILPSFFMNAALHRISAQANSMIGTLSPVITILLAVAILAEPLTGLDMLAAVLVIVGVAVATLADRR</sequence>
<feature type="transmembrane region" description="Helical" evidence="6">
    <location>
        <begin position="27"/>
        <end position="51"/>
    </location>
</feature>